<organism evidence="1 2">
    <name type="scientific">Entomophthora muscae</name>
    <dbReference type="NCBI Taxonomy" id="34485"/>
    <lineage>
        <taxon>Eukaryota</taxon>
        <taxon>Fungi</taxon>
        <taxon>Fungi incertae sedis</taxon>
        <taxon>Zoopagomycota</taxon>
        <taxon>Entomophthoromycotina</taxon>
        <taxon>Entomophthoromycetes</taxon>
        <taxon>Entomophthorales</taxon>
        <taxon>Entomophthoraceae</taxon>
        <taxon>Entomophthora</taxon>
    </lineage>
</organism>
<dbReference type="Proteomes" id="UP001165960">
    <property type="component" value="Unassembled WGS sequence"/>
</dbReference>
<sequence length="83" mass="9143">MGLWWHLFAGNLTTIQGILIIKPAGRRDFSLQGGLCNKGVAVCHTPGITQRQELSRYWESGEEPELALVPGKTLACKTCNKMT</sequence>
<keyword evidence="2" id="KW-1185">Reference proteome</keyword>
<protein>
    <submittedName>
        <fullName evidence="1">Uncharacterized protein</fullName>
    </submittedName>
</protein>
<comment type="caution">
    <text evidence="1">The sequence shown here is derived from an EMBL/GenBank/DDBJ whole genome shotgun (WGS) entry which is preliminary data.</text>
</comment>
<proteinExistence type="predicted"/>
<evidence type="ECO:0000313" key="1">
    <source>
        <dbReference type="EMBL" id="KAJ9060308.1"/>
    </source>
</evidence>
<reference evidence="1" key="1">
    <citation type="submission" date="2022-04" db="EMBL/GenBank/DDBJ databases">
        <title>Genome of the entomopathogenic fungus Entomophthora muscae.</title>
        <authorList>
            <person name="Elya C."/>
            <person name="Lovett B.R."/>
            <person name="Lee E."/>
            <person name="Macias A.M."/>
            <person name="Hajek A.E."/>
            <person name="De Bivort B.L."/>
            <person name="Kasson M.T."/>
            <person name="De Fine Licht H.H."/>
            <person name="Stajich J.E."/>
        </authorList>
    </citation>
    <scope>NUCLEOTIDE SEQUENCE</scope>
    <source>
        <strain evidence="1">Berkeley</strain>
    </source>
</reference>
<dbReference type="EMBL" id="QTSX02005210">
    <property type="protein sequence ID" value="KAJ9060308.1"/>
    <property type="molecule type" value="Genomic_DNA"/>
</dbReference>
<name>A0ACC2SDE0_9FUNG</name>
<evidence type="ECO:0000313" key="2">
    <source>
        <dbReference type="Proteomes" id="UP001165960"/>
    </source>
</evidence>
<gene>
    <name evidence="1" type="ORF">DSO57_1032207</name>
</gene>
<accession>A0ACC2SDE0</accession>